<dbReference type="InterPro" id="IPR037914">
    <property type="entry name" value="SpoVT-AbrB_sf"/>
</dbReference>
<reference evidence="2" key="1">
    <citation type="journal article" date="2014" name="Front. Microbiol.">
        <title>High frequency of phylogenetically diverse reductive dehalogenase-homologous genes in deep subseafloor sedimentary metagenomes.</title>
        <authorList>
            <person name="Kawai M."/>
            <person name="Futagami T."/>
            <person name="Toyoda A."/>
            <person name="Takaki Y."/>
            <person name="Nishi S."/>
            <person name="Hori S."/>
            <person name="Arai W."/>
            <person name="Tsubouchi T."/>
            <person name="Morono Y."/>
            <person name="Uchiyama I."/>
            <person name="Ito T."/>
            <person name="Fujiyama A."/>
            <person name="Inagaki F."/>
            <person name="Takami H."/>
        </authorList>
    </citation>
    <scope>NUCLEOTIDE SEQUENCE</scope>
    <source>
        <strain evidence="2">Expedition CK06-06</strain>
    </source>
</reference>
<dbReference type="SMART" id="SM00966">
    <property type="entry name" value="SpoVT_AbrB"/>
    <property type="match status" value="1"/>
</dbReference>
<comment type="caution">
    <text evidence="2">The sequence shown here is derived from an EMBL/GenBank/DDBJ whole genome shotgun (WGS) entry which is preliminary data.</text>
</comment>
<protein>
    <recommendedName>
        <fullName evidence="1">SpoVT-AbrB domain-containing protein</fullName>
    </recommendedName>
</protein>
<proteinExistence type="predicted"/>
<dbReference type="PROSITE" id="PS51740">
    <property type="entry name" value="SPOVT_ABRB"/>
    <property type="match status" value="1"/>
</dbReference>
<gene>
    <name evidence="2" type="ORF">S01H1_07680</name>
</gene>
<accession>X0RPB5</accession>
<dbReference type="Pfam" id="PF04014">
    <property type="entry name" value="MazE_antitoxin"/>
    <property type="match status" value="1"/>
</dbReference>
<dbReference type="SUPFAM" id="SSF89447">
    <property type="entry name" value="AbrB/MazE/MraZ-like"/>
    <property type="match status" value="1"/>
</dbReference>
<dbReference type="InterPro" id="IPR007159">
    <property type="entry name" value="SpoVT-AbrB_dom"/>
</dbReference>
<dbReference type="AlphaFoldDB" id="X0RPB5"/>
<evidence type="ECO:0000259" key="1">
    <source>
        <dbReference type="PROSITE" id="PS51740"/>
    </source>
</evidence>
<organism evidence="2">
    <name type="scientific">marine sediment metagenome</name>
    <dbReference type="NCBI Taxonomy" id="412755"/>
    <lineage>
        <taxon>unclassified sequences</taxon>
        <taxon>metagenomes</taxon>
        <taxon>ecological metagenomes</taxon>
    </lineage>
</organism>
<feature type="domain" description="SpoVT-AbrB" evidence="1">
    <location>
        <begin position="2"/>
        <end position="45"/>
    </location>
</feature>
<name>X0RPB5_9ZZZZ</name>
<dbReference type="Gene3D" id="2.10.260.10">
    <property type="match status" value="1"/>
</dbReference>
<sequence>RGRIVKIGNSQGIRIPKPLLEQSGITEDVDIEIESNQITIRPISKPRDGWVEAFQKMAEKGDDMLLDGEEPIAHSWDETEWQW</sequence>
<dbReference type="GO" id="GO:0003677">
    <property type="term" value="F:DNA binding"/>
    <property type="evidence" value="ECO:0007669"/>
    <property type="project" value="InterPro"/>
</dbReference>
<feature type="non-terminal residue" evidence="2">
    <location>
        <position position="1"/>
    </location>
</feature>
<evidence type="ECO:0000313" key="2">
    <source>
        <dbReference type="EMBL" id="GAF70628.1"/>
    </source>
</evidence>
<dbReference type="EMBL" id="BARS01003950">
    <property type="protein sequence ID" value="GAF70628.1"/>
    <property type="molecule type" value="Genomic_DNA"/>
</dbReference>